<dbReference type="RefSeq" id="WP_129186760.1">
    <property type="nucleotide sequence ID" value="NZ_CP035493.1"/>
</dbReference>
<dbReference type="Proteomes" id="UP000292118">
    <property type="component" value="Chromosome"/>
</dbReference>
<proteinExistence type="predicted"/>
<dbReference type="PANTHER" id="PTHR33705:SF2">
    <property type="entry name" value="PHOSPHOCARRIER PROTEIN NPR"/>
    <property type="match status" value="1"/>
</dbReference>
<protein>
    <recommendedName>
        <fullName evidence="3">Phosphocarrier protein HPr</fullName>
    </recommendedName>
</protein>
<evidence type="ECO:0000256" key="4">
    <source>
        <dbReference type="ARBA" id="ARBA00022490"/>
    </source>
</evidence>
<dbReference type="InterPro" id="IPR001020">
    <property type="entry name" value="PTS_HPr_His_P_site"/>
</dbReference>
<dbReference type="Gene3D" id="3.30.1340.10">
    <property type="entry name" value="HPr-like"/>
    <property type="match status" value="1"/>
</dbReference>
<evidence type="ECO:0000256" key="3">
    <source>
        <dbReference type="ARBA" id="ARBA00020422"/>
    </source>
</evidence>
<comment type="function">
    <text evidence="1">General (non sugar-specific) component of the phosphoenolpyruvate-dependent sugar phosphotransferase system (sugar PTS). This major carbohydrate active-transport system catalyzes the phosphorylation of incoming sugar substrates concomitantly with their translocation across the cell membrane. The phosphoryl group from phosphoenolpyruvate (PEP) is transferred to the phosphoryl carrier protein HPr by enzyme I. Phospho-HPr then transfers it to the PTS EIIA domain.</text>
</comment>
<comment type="subcellular location">
    <subcellularLocation>
        <location evidence="2">Cytoplasm</location>
    </subcellularLocation>
</comment>
<keyword evidence="4" id="KW-0963">Cytoplasm</keyword>
<dbReference type="EMBL" id="CP035493">
    <property type="protein sequence ID" value="QAY69360.1"/>
    <property type="molecule type" value="Genomic_DNA"/>
</dbReference>
<dbReference type="CDD" id="cd00367">
    <property type="entry name" value="PTS-HPr_like"/>
    <property type="match status" value="1"/>
</dbReference>
<evidence type="ECO:0000259" key="6">
    <source>
        <dbReference type="PROSITE" id="PS51350"/>
    </source>
</evidence>
<dbReference type="InterPro" id="IPR035895">
    <property type="entry name" value="HPr-like_sf"/>
</dbReference>
<sequence length="89" mass="9023">MERVVVVGLREGLHARPAALFVQEAGRQPVPVSIARPGGVPANAASILAVLTLDVAAGDEVVLTTAADGPEAATALVALERYLVQATPS</sequence>
<keyword evidence="5" id="KW-0598">Phosphotransferase system</keyword>
<gene>
    <name evidence="7" type="ORF">ET471_04305</name>
</gene>
<dbReference type="PRINTS" id="PR00107">
    <property type="entry name" value="PHOSPHOCPHPR"/>
</dbReference>
<dbReference type="GO" id="GO:0005737">
    <property type="term" value="C:cytoplasm"/>
    <property type="evidence" value="ECO:0007669"/>
    <property type="project" value="UniProtKB-SubCell"/>
</dbReference>
<dbReference type="PROSITE" id="PS51350">
    <property type="entry name" value="PTS_HPR_DOM"/>
    <property type="match status" value="1"/>
</dbReference>
<evidence type="ECO:0000256" key="5">
    <source>
        <dbReference type="ARBA" id="ARBA00022683"/>
    </source>
</evidence>
<dbReference type="NCBIfam" id="TIGR01003">
    <property type="entry name" value="PTS_HPr_family"/>
    <property type="match status" value="1"/>
</dbReference>
<accession>A0A4P6F0T4</accession>
<dbReference type="InterPro" id="IPR000032">
    <property type="entry name" value="HPr-like"/>
</dbReference>
<feature type="domain" description="HPr" evidence="6">
    <location>
        <begin position="1"/>
        <end position="89"/>
    </location>
</feature>
<keyword evidence="8" id="KW-1185">Reference proteome</keyword>
<evidence type="ECO:0000313" key="7">
    <source>
        <dbReference type="EMBL" id="QAY69360.1"/>
    </source>
</evidence>
<dbReference type="OrthoDB" id="9809047at2"/>
<dbReference type="InterPro" id="IPR050399">
    <property type="entry name" value="HPr"/>
</dbReference>
<dbReference type="AlphaFoldDB" id="A0A4P6F0T4"/>
<evidence type="ECO:0000313" key="8">
    <source>
        <dbReference type="Proteomes" id="UP000292118"/>
    </source>
</evidence>
<dbReference type="KEGG" id="xya:ET471_04305"/>
<reference evidence="7 8" key="1">
    <citation type="submission" date="2019-01" db="EMBL/GenBank/DDBJ databases">
        <title>Genome sequencing of strain FW10M-9.</title>
        <authorList>
            <person name="Heo J."/>
            <person name="Kim S.-J."/>
            <person name="Kim J.-S."/>
            <person name="Hong S.-B."/>
            <person name="Kwon S.-W."/>
        </authorList>
    </citation>
    <scope>NUCLEOTIDE SEQUENCE [LARGE SCALE GENOMIC DNA]</scope>
    <source>
        <strain evidence="7 8">FW10M-9</strain>
    </source>
</reference>
<dbReference type="Pfam" id="PF00381">
    <property type="entry name" value="PTS-HPr"/>
    <property type="match status" value="1"/>
</dbReference>
<dbReference type="GO" id="GO:0009401">
    <property type="term" value="P:phosphoenolpyruvate-dependent sugar phosphotransferase system"/>
    <property type="evidence" value="ECO:0007669"/>
    <property type="project" value="UniProtKB-KW"/>
</dbReference>
<evidence type="ECO:0000256" key="1">
    <source>
        <dbReference type="ARBA" id="ARBA00003681"/>
    </source>
</evidence>
<dbReference type="PANTHER" id="PTHR33705">
    <property type="entry name" value="PHOSPHOCARRIER PROTEIN HPR"/>
    <property type="match status" value="1"/>
</dbReference>
<dbReference type="SUPFAM" id="SSF55594">
    <property type="entry name" value="HPr-like"/>
    <property type="match status" value="1"/>
</dbReference>
<name>A0A4P6F0T4_9MICO</name>
<dbReference type="PROSITE" id="PS00369">
    <property type="entry name" value="PTS_HPR_HIS"/>
    <property type="match status" value="1"/>
</dbReference>
<organism evidence="7 8">
    <name type="scientific">Xylanimonas protaetiae</name>
    <dbReference type="NCBI Taxonomy" id="2509457"/>
    <lineage>
        <taxon>Bacteria</taxon>
        <taxon>Bacillati</taxon>
        <taxon>Actinomycetota</taxon>
        <taxon>Actinomycetes</taxon>
        <taxon>Micrococcales</taxon>
        <taxon>Promicromonosporaceae</taxon>
        <taxon>Xylanimonas</taxon>
    </lineage>
</organism>
<evidence type="ECO:0000256" key="2">
    <source>
        <dbReference type="ARBA" id="ARBA00004496"/>
    </source>
</evidence>